<gene>
    <name evidence="1" type="ORF">D8S82_17360</name>
</gene>
<dbReference type="Proteomes" id="UP000315759">
    <property type="component" value="Unassembled WGS sequence"/>
</dbReference>
<reference evidence="1 2" key="1">
    <citation type="submission" date="2018-10" db="EMBL/GenBank/DDBJ databases">
        <title>Draft genome of Mycobacterium hodleri strain B.</title>
        <authorList>
            <person name="Amande T.J."/>
            <person name="Mcgenity T.J."/>
        </authorList>
    </citation>
    <scope>NUCLEOTIDE SEQUENCE [LARGE SCALE GENOMIC DNA]</scope>
    <source>
        <strain evidence="1 2">B</strain>
    </source>
</reference>
<keyword evidence="1" id="KW-0489">Methyltransferase</keyword>
<accession>A0A544VZI2</accession>
<name>A0A544VZI2_9MYCO</name>
<dbReference type="InterPro" id="IPR029063">
    <property type="entry name" value="SAM-dependent_MTases_sf"/>
</dbReference>
<dbReference type="AlphaFoldDB" id="A0A544VZI2"/>
<comment type="caution">
    <text evidence="1">The sequence shown here is derived from an EMBL/GenBank/DDBJ whole genome shotgun (WGS) entry which is preliminary data.</text>
</comment>
<dbReference type="GO" id="GO:0008168">
    <property type="term" value="F:methyltransferase activity"/>
    <property type="evidence" value="ECO:0007669"/>
    <property type="project" value="UniProtKB-KW"/>
</dbReference>
<dbReference type="PANTHER" id="PTHR43167">
    <property type="entry name" value="PUTATIVE (AFU_ORTHOLOGUE AFUA_6G01830)-RELATED"/>
    <property type="match status" value="1"/>
</dbReference>
<dbReference type="EMBL" id="VIFX01000021">
    <property type="protein sequence ID" value="TQR85396.1"/>
    <property type="molecule type" value="Genomic_DNA"/>
</dbReference>
<keyword evidence="2" id="KW-1185">Reference proteome</keyword>
<dbReference type="GO" id="GO:0032259">
    <property type="term" value="P:methylation"/>
    <property type="evidence" value="ECO:0007669"/>
    <property type="project" value="UniProtKB-KW"/>
</dbReference>
<dbReference type="PANTHER" id="PTHR43167:SF1">
    <property type="entry name" value="PUTATIVE (AFU_ORTHOLOGUE AFUA_6G01830)-RELATED"/>
    <property type="match status" value="1"/>
</dbReference>
<sequence length="208" mass="22586">MDTHWTDPGRRHRRRRVWTGIVTTTSAARFEYLHLETQRHRRSHGCDAYTFADGPGLLTLATAELPVRILELGTAVGYTACILASATPSTTVDSVERDPVHVSLARENVRSANLQDRVTVHHGDFSAVITGLDGDYDLAFFDGLSPTPGVVEHLRALLKPGGVLVCANLALSHGAEKNSVGAEFAHDDRWAYVGSIEGGGTRAYRKIG</sequence>
<dbReference type="SUPFAM" id="SSF53335">
    <property type="entry name" value="S-adenosyl-L-methionine-dependent methyltransferases"/>
    <property type="match status" value="1"/>
</dbReference>
<dbReference type="CDD" id="cd02440">
    <property type="entry name" value="AdoMet_MTases"/>
    <property type="match status" value="1"/>
</dbReference>
<dbReference type="Pfam" id="PF13578">
    <property type="entry name" value="Methyltransf_24"/>
    <property type="match status" value="1"/>
</dbReference>
<proteinExistence type="predicted"/>
<protein>
    <submittedName>
        <fullName evidence="1">Methyltransferase domain-containing protein</fullName>
    </submittedName>
</protein>
<keyword evidence="1" id="KW-0808">Transferase</keyword>
<dbReference type="Gene3D" id="3.40.50.150">
    <property type="entry name" value="Vaccinia Virus protein VP39"/>
    <property type="match status" value="1"/>
</dbReference>
<evidence type="ECO:0000313" key="2">
    <source>
        <dbReference type="Proteomes" id="UP000315759"/>
    </source>
</evidence>
<evidence type="ECO:0000313" key="1">
    <source>
        <dbReference type="EMBL" id="TQR85396.1"/>
    </source>
</evidence>
<organism evidence="1 2">
    <name type="scientific">Mycolicibacterium hodleri</name>
    <dbReference type="NCBI Taxonomy" id="49897"/>
    <lineage>
        <taxon>Bacteria</taxon>
        <taxon>Bacillati</taxon>
        <taxon>Actinomycetota</taxon>
        <taxon>Actinomycetes</taxon>
        <taxon>Mycobacteriales</taxon>
        <taxon>Mycobacteriaceae</taxon>
        <taxon>Mycolicibacterium</taxon>
    </lineage>
</organism>